<keyword evidence="2" id="KW-1185">Reference proteome</keyword>
<dbReference type="STRING" id="105785.A0A2J7QGW6"/>
<dbReference type="InParanoid" id="A0A2J7QGW6"/>
<evidence type="ECO:0000313" key="1">
    <source>
        <dbReference type="EMBL" id="PNF27819.1"/>
    </source>
</evidence>
<dbReference type="Proteomes" id="UP000235965">
    <property type="component" value="Unassembled WGS sequence"/>
</dbReference>
<proteinExistence type="predicted"/>
<dbReference type="PANTHER" id="PTHR47027">
    <property type="entry name" value="REVERSE TRANSCRIPTASE DOMAIN-CONTAINING PROTEIN"/>
    <property type="match status" value="1"/>
</dbReference>
<evidence type="ECO:0008006" key="3">
    <source>
        <dbReference type="Google" id="ProtNLM"/>
    </source>
</evidence>
<accession>A0A2J7QGW6</accession>
<organism evidence="1 2">
    <name type="scientific">Cryptotermes secundus</name>
    <dbReference type="NCBI Taxonomy" id="105785"/>
    <lineage>
        <taxon>Eukaryota</taxon>
        <taxon>Metazoa</taxon>
        <taxon>Ecdysozoa</taxon>
        <taxon>Arthropoda</taxon>
        <taxon>Hexapoda</taxon>
        <taxon>Insecta</taxon>
        <taxon>Pterygota</taxon>
        <taxon>Neoptera</taxon>
        <taxon>Polyneoptera</taxon>
        <taxon>Dictyoptera</taxon>
        <taxon>Blattodea</taxon>
        <taxon>Blattoidea</taxon>
        <taxon>Termitoidae</taxon>
        <taxon>Kalotermitidae</taxon>
        <taxon>Cryptotermitinae</taxon>
        <taxon>Cryptotermes</taxon>
    </lineage>
</organism>
<comment type="caution">
    <text evidence="1">The sequence shown here is derived from an EMBL/GenBank/DDBJ whole genome shotgun (WGS) entry which is preliminary data.</text>
</comment>
<gene>
    <name evidence="1" type="ORF">B7P43_G09203</name>
</gene>
<dbReference type="AlphaFoldDB" id="A0A2J7QGW6"/>
<dbReference type="EMBL" id="NEVH01014359">
    <property type="protein sequence ID" value="PNF27819.1"/>
    <property type="molecule type" value="Genomic_DNA"/>
</dbReference>
<dbReference type="PANTHER" id="PTHR47027:SF25">
    <property type="entry name" value="REVERSE TRANSCRIPTASE DOMAIN-CONTAINING PROTEIN"/>
    <property type="match status" value="1"/>
</dbReference>
<protein>
    <recommendedName>
        <fullName evidence="3">Reverse transcriptase domain-containing protein</fullName>
    </recommendedName>
</protein>
<name>A0A2J7QGW6_9NEOP</name>
<evidence type="ECO:0000313" key="2">
    <source>
        <dbReference type="Proteomes" id="UP000235965"/>
    </source>
</evidence>
<sequence length="186" mass="22180">MCLLNPEIEHVESLKYLGSIVSQDGGTDQDINQRIRKGDTAFIQLYQVWKNKNFLNKIKLLIFITNVKSDLIYARETWEILKTSMNILQKFVNRCLRRVLNIRWPDTISDRGWRKLHNEELHNMCSSPSIIRMIKSRRIRWVGHVTQMGEKRDAYRILVGEPEGKRPLGRPRRRWVCNIKMHLREI</sequence>
<reference evidence="1 2" key="1">
    <citation type="submission" date="2017-12" db="EMBL/GenBank/DDBJ databases">
        <title>Hemimetabolous genomes reveal molecular basis of termite eusociality.</title>
        <authorList>
            <person name="Harrison M.C."/>
            <person name="Jongepier E."/>
            <person name="Robertson H.M."/>
            <person name="Arning N."/>
            <person name="Bitard-Feildel T."/>
            <person name="Chao H."/>
            <person name="Childers C.P."/>
            <person name="Dinh H."/>
            <person name="Doddapaneni H."/>
            <person name="Dugan S."/>
            <person name="Gowin J."/>
            <person name="Greiner C."/>
            <person name="Han Y."/>
            <person name="Hu H."/>
            <person name="Hughes D.S.T."/>
            <person name="Huylmans A.-K."/>
            <person name="Kemena C."/>
            <person name="Kremer L.P.M."/>
            <person name="Lee S.L."/>
            <person name="Lopez-Ezquerra A."/>
            <person name="Mallet L."/>
            <person name="Monroy-Kuhn J.M."/>
            <person name="Moser A."/>
            <person name="Murali S.C."/>
            <person name="Muzny D.M."/>
            <person name="Otani S."/>
            <person name="Piulachs M.-D."/>
            <person name="Poelchau M."/>
            <person name="Qu J."/>
            <person name="Schaub F."/>
            <person name="Wada-Katsumata A."/>
            <person name="Worley K.C."/>
            <person name="Xie Q."/>
            <person name="Ylla G."/>
            <person name="Poulsen M."/>
            <person name="Gibbs R.A."/>
            <person name="Schal C."/>
            <person name="Richards S."/>
            <person name="Belles X."/>
            <person name="Korb J."/>
            <person name="Bornberg-Bauer E."/>
        </authorList>
    </citation>
    <scope>NUCLEOTIDE SEQUENCE [LARGE SCALE GENOMIC DNA]</scope>
    <source>
        <tissue evidence="1">Whole body</tissue>
    </source>
</reference>